<dbReference type="HOGENOM" id="CLU_067684_0_0_1"/>
<proteinExistence type="predicted"/>
<accession>A0A0E0HE34</accession>
<dbReference type="Proteomes" id="UP000006591">
    <property type="component" value="Chromosome 5"/>
</dbReference>
<evidence type="ECO:0000313" key="2">
    <source>
        <dbReference type="Proteomes" id="UP000006591"/>
    </source>
</evidence>
<dbReference type="Gramene" id="ONIVA05G16120.1">
    <property type="protein sequence ID" value="ONIVA05G16120.1"/>
    <property type="gene ID" value="ONIVA05G16120"/>
</dbReference>
<name>A0A0E0HE34_ORYNI</name>
<evidence type="ECO:0000313" key="1">
    <source>
        <dbReference type="EnsemblPlants" id="ONIVA05G16120.1"/>
    </source>
</evidence>
<reference evidence="1" key="2">
    <citation type="submission" date="2018-04" db="EMBL/GenBank/DDBJ databases">
        <title>OnivRS2 (Oryza nivara Reference Sequence Version 2).</title>
        <authorList>
            <person name="Zhang J."/>
            <person name="Kudrna D."/>
            <person name="Lee S."/>
            <person name="Talag J."/>
            <person name="Rajasekar S."/>
            <person name="Welchert J."/>
            <person name="Hsing Y.-I."/>
            <person name="Wing R.A."/>
        </authorList>
    </citation>
    <scope>NUCLEOTIDE SEQUENCE [LARGE SCALE GENOMIC DNA]</scope>
    <source>
        <strain evidence="1">SL10</strain>
    </source>
</reference>
<dbReference type="EnsemblPlants" id="ONIVA05G16120.1">
    <property type="protein sequence ID" value="ONIVA05G16120.1"/>
    <property type="gene ID" value="ONIVA05G16120"/>
</dbReference>
<reference evidence="1" key="1">
    <citation type="submission" date="2015-04" db="UniProtKB">
        <authorList>
            <consortium name="EnsemblPlants"/>
        </authorList>
    </citation>
    <scope>IDENTIFICATION</scope>
    <source>
        <strain evidence="1">SL10</strain>
    </source>
</reference>
<protein>
    <submittedName>
        <fullName evidence="1">Uncharacterized protein</fullName>
    </submittedName>
</protein>
<keyword evidence="2" id="KW-1185">Reference proteome</keyword>
<organism evidence="1">
    <name type="scientific">Oryza nivara</name>
    <name type="common">Indian wild rice</name>
    <name type="synonym">Oryza sativa f. spontanea</name>
    <dbReference type="NCBI Taxonomy" id="4536"/>
    <lineage>
        <taxon>Eukaryota</taxon>
        <taxon>Viridiplantae</taxon>
        <taxon>Streptophyta</taxon>
        <taxon>Embryophyta</taxon>
        <taxon>Tracheophyta</taxon>
        <taxon>Spermatophyta</taxon>
        <taxon>Magnoliopsida</taxon>
        <taxon>Liliopsida</taxon>
        <taxon>Poales</taxon>
        <taxon>Poaceae</taxon>
        <taxon>BOP clade</taxon>
        <taxon>Oryzoideae</taxon>
        <taxon>Oryzeae</taxon>
        <taxon>Oryzinae</taxon>
        <taxon>Oryza</taxon>
    </lineage>
</organism>
<dbReference type="AlphaFoldDB" id="A0A0E0HE34"/>
<sequence length="352" mass="37931">MDRSIYTDGFNPSVISSARTLQAAASLVAGPIPPLSHASPSQIPHRFLLPNSPLLPRRSNWRCCLPTELHLAKLLGAAAAVFRPVELAGLAGALATLPSSSQSCSALQRRSIPSASRNQPAPSPPFCRAAQRRRPRGIAPRRARAAGRRHCHLAVQLAELLGAAAAFHPVELAEPAGAIATLLSGSQMFEQAVNRQKGVGVYIPSPVLSHGQLYVAFSRVTSPDGLRVLIENNPPEYIDSTHNLGTQIRLDKDLDLGGLGIHPRPRPTELGSVPKIAKLCFQIDWIGTPIAIIEIQAGDFPLEVDKLLHKLPVGILLQKDLKAHPEKRIPNQHQIQRSGQTFEPILSGKVSL</sequence>